<dbReference type="EMBL" id="FOTR01000007">
    <property type="protein sequence ID" value="SFM07005.1"/>
    <property type="molecule type" value="Genomic_DNA"/>
</dbReference>
<name>A0A1I4MVB3_9BACI</name>
<protein>
    <submittedName>
        <fullName evidence="1">Uncharacterized protein</fullName>
    </submittedName>
</protein>
<reference evidence="2" key="1">
    <citation type="submission" date="2016-10" db="EMBL/GenBank/DDBJ databases">
        <authorList>
            <person name="Varghese N."/>
            <person name="Submissions S."/>
        </authorList>
    </citation>
    <scope>NUCLEOTIDE SEQUENCE [LARGE SCALE GENOMIC DNA]</scope>
    <source>
        <strain evidence="2">CGMCC 1.4250</strain>
    </source>
</reference>
<evidence type="ECO:0000313" key="2">
    <source>
        <dbReference type="Proteomes" id="UP000198565"/>
    </source>
</evidence>
<gene>
    <name evidence="1" type="ORF">SAMN04487943_107108</name>
</gene>
<keyword evidence="2" id="KW-1185">Reference proteome</keyword>
<evidence type="ECO:0000313" key="1">
    <source>
        <dbReference type="EMBL" id="SFM07005.1"/>
    </source>
</evidence>
<dbReference type="Proteomes" id="UP000198565">
    <property type="component" value="Unassembled WGS sequence"/>
</dbReference>
<organism evidence="1 2">
    <name type="scientific">Gracilibacillus orientalis</name>
    <dbReference type="NCBI Taxonomy" id="334253"/>
    <lineage>
        <taxon>Bacteria</taxon>
        <taxon>Bacillati</taxon>
        <taxon>Bacillota</taxon>
        <taxon>Bacilli</taxon>
        <taxon>Bacillales</taxon>
        <taxon>Bacillaceae</taxon>
        <taxon>Gracilibacillus</taxon>
    </lineage>
</organism>
<dbReference type="AlphaFoldDB" id="A0A1I4MVB3"/>
<sequence length="43" mass="4792">MKNIILVIVSFVLMSGLIVCSHHNMIVYADIENLEYIGNGLVD</sequence>
<proteinExistence type="predicted"/>
<accession>A0A1I4MVB3</accession>